<dbReference type="AlphaFoldDB" id="A0AAQ3Q3Y8"/>
<dbReference type="Proteomes" id="UP001327560">
    <property type="component" value="Chromosome 1"/>
</dbReference>
<protein>
    <submittedName>
        <fullName evidence="1">Uncharacterized protein</fullName>
    </submittedName>
</protein>
<name>A0AAQ3Q3Y8_9LILI</name>
<evidence type="ECO:0000313" key="1">
    <source>
        <dbReference type="EMBL" id="WOK95725.1"/>
    </source>
</evidence>
<evidence type="ECO:0000313" key="2">
    <source>
        <dbReference type="Proteomes" id="UP001327560"/>
    </source>
</evidence>
<keyword evidence="2" id="KW-1185">Reference proteome</keyword>
<organism evidence="1 2">
    <name type="scientific">Canna indica</name>
    <name type="common">Indian-shot</name>
    <dbReference type="NCBI Taxonomy" id="4628"/>
    <lineage>
        <taxon>Eukaryota</taxon>
        <taxon>Viridiplantae</taxon>
        <taxon>Streptophyta</taxon>
        <taxon>Embryophyta</taxon>
        <taxon>Tracheophyta</taxon>
        <taxon>Spermatophyta</taxon>
        <taxon>Magnoliopsida</taxon>
        <taxon>Liliopsida</taxon>
        <taxon>Zingiberales</taxon>
        <taxon>Cannaceae</taxon>
        <taxon>Canna</taxon>
    </lineage>
</organism>
<proteinExistence type="predicted"/>
<gene>
    <name evidence="1" type="ORF">Cni_G04432</name>
</gene>
<dbReference type="EMBL" id="CP136890">
    <property type="protein sequence ID" value="WOK95725.1"/>
    <property type="molecule type" value="Genomic_DNA"/>
</dbReference>
<reference evidence="1 2" key="1">
    <citation type="submission" date="2023-10" db="EMBL/GenBank/DDBJ databases">
        <title>Chromosome-scale genome assembly provides insights into flower coloration mechanisms of Canna indica.</title>
        <authorList>
            <person name="Li C."/>
        </authorList>
    </citation>
    <scope>NUCLEOTIDE SEQUENCE [LARGE SCALE GENOMIC DNA]</scope>
    <source>
        <tissue evidence="1">Flower</tissue>
    </source>
</reference>
<sequence length="87" mass="9637">MTAFKSWEMPRVVVRFGAFVGSASHFVDVSAFCSALFGGLSGVAFPPDPGSEVSATELVVRHHVCFLALQFPWEIYSQGREERRKQS</sequence>
<accession>A0AAQ3Q3Y8</accession>